<evidence type="ECO:0000313" key="1">
    <source>
        <dbReference type="EMBL" id="MEY8770638.1"/>
    </source>
</evidence>
<dbReference type="EMBL" id="JBGFFX010000004">
    <property type="protein sequence ID" value="MEY8770638.1"/>
    <property type="molecule type" value="Genomic_DNA"/>
</dbReference>
<gene>
    <name evidence="1" type="ORF">AB6T85_09390</name>
</gene>
<comment type="caution">
    <text evidence="1">The sequence shown here is derived from an EMBL/GenBank/DDBJ whole genome shotgun (WGS) entry which is preliminary data.</text>
</comment>
<sequence>MLLSAITKEGVKGIERDKKTVEVLNISPVFEALARQFSRKDAKNGNSLSLKDYYGIYHENGVMNLTVKYTSSMLKVQKMPIFPPAC</sequence>
<dbReference type="RefSeq" id="WP_369895380.1">
    <property type="nucleotide sequence ID" value="NZ_JBGFFX010000004.1"/>
</dbReference>
<organism evidence="1 2">
    <name type="scientific">Erwinia aeris</name>
    <dbReference type="NCBI Taxonomy" id="3239803"/>
    <lineage>
        <taxon>Bacteria</taxon>
        <taxon>Pseudomonadati</taxon>
        <taxon>Pseudomonadota</taxon>
        <taxon>Gammaproteobacteria</taxon>
        <taxon>Enterobacterales</taxon>
        <taxon>Erwiniaceae</taxon>
        <taxon>Erwinia</taxon>
    </lineage>
</organism>
<accession>A0ABV4E6U0</accession>
<evidence type="ECO:0000313" key="2">
    <source>
        <dbReference type="Proteomes" id="UP001565243"/>
    </source>
</evidence>
<proteinExistence type="predicted"/>
<protein>
    <submittedName>
        <fullName evidence="1">Uncharacterized protein</fullName>
    </submittedName>
</protein>
<keyword evidence="2" id="KW-1185">Reference proteome</keyword>
<name>A0ABV4E6U0_9GAMM</name>
<reference evidence="1 2" key="1">
    <citation type="submission" date="2024-07" db="EMBL/GenBank/DDBJ databases">
        <authorList>
            <person name="Hebao G."/>
        </authorList>
    </citation>
    <scope>NUCLEOTIDE SEQUENCE [LARGE SCALE GENOMIC DNA]</scope>
    <source>
        <strain evidence="1 2">ACCC 02193</strain>
    </source>
</reference>
<dbReference type="Proteomes" id="UP001565243">
    <property type="component" value="Unassembled WGS sequence"/>
</dbReference>